<comment type="caution">
    <text evidence="1">The sequence shown here is derived from an EMBL/GenBank/DDBJ whole genome shotgun (WGS) entry which is preliminary data.</text>
</comment>
<dbReference type="Proteomes" id="UP000299102">
    <property type="component" value="Unassembled WGS sequence"/>
</dbReference>
<organism evidence="1 2">
    <name type="scientific">Eumeta variegata</name>
    <name type="common">Bagworm moth</name>
    <name type="synonym">Eumeta japonica</name>
    <dbReference type="NCBI Taxonomy" id="151549"/>
    <lineage>
        <taxon>Eukaryota</taxon>
        <taxon>Metazoa</taxon>
        <taxon>Ecdysozoa</taxon>
        <taxon>Arthropoda</taxon>
        <taxon>Hexapoda</taxon>
        <taxon>Insecta</taxon>
        <taxon>Pterygota</taxon>
        <taxon>Neoptera</taxon>
        <taxon>Endopterygota</taxon>
        <taxon>Lepidoptera</taxon>
        <taxon>Glossata</taxon>
        <taxon>Ditrysia</taxon>
        <taxon>Tineoidea</taxon>
        <taxon>Psychidae</taxon>
        <taxon>Oiketicinae</taxon>
        <taxon>Eumeta</taxon>
    </lineage>
</organism>
<keyword evidence="2" id="KW-1185">Reference proteome</keyword>
<sequence length="78" mass="8057">MRGEGINPAGGAAAKSCYFSNRVYLPNGAVSSPASGRRGARGRAGGALFGKAEVRPAALTMRRDGLVTVSFKSVFQLL</sequence>
<protein>
    <submittedName>
        <fullName evidence="1">Uncharacterized protein</fullName>
    </submittedName>
</protein>
<proteinExistence type="predicted"/>
<accession>A0A4C1UQ18</accession>
<evidence type="ECO:0000313" key="1">
    <source>
        <dbReference type="EMBL" id="GBP28066.1"/>
    </source>
</evidence>
<dbReference type="EMBL" id="BGZK01000202">
    <property type="protein sequence ID" value="GBP28066.1"/>
    <property type="molecule type" value="Genomic_DNA"/>
</dbReference>
<evidence type="ECO:0000313" key="2">
    <source>
        <dbReference type="Proteomes" id="UP000299102"/>
    </source>
</evidence>
<name>A0A4C1UQ18_EUMVA</name>
<reference evidence="1 2" key="1">
    <citation type="journal article" date="2019" name="Commun. Biol.">
        <title>The bagworm genome reveals a unique fibroin gene that provides high tensile strength.</title>
        <authorList>
            <person name="Kono N."/>
            <person name="Nakamura H."/>
            <person name="Ohtoshi R."/>
            <person name="Tomita M."/>
            <person name="Numata K."/>
            <person name="Arakawa K."/>
        </authorList>
    </citation>
    <scope>NUCLEOTIDE SEQUENCE [LARGE SCALE GENOMIC DNA]</scope>
</reference>
<gene>
    <name evidence="1" type="ORF">EVAR_21186_1</name>
</gene>
<dbReference type="AlphaFoldDB" id="A0A4C1UQ18"/>